<name>A0A2V0PFU1_9CHLO</name>
<dbReference type="Proteomes" id="UP000247498">
    <property type="component" value="Unassembled WGS sequence"/>
</dbReference>
<accession>A0A2V0PFU1</accession>
<comment type="caution">
    <text evidence="2">The sequence shown here is derived from an EMBL/GenBank/DDBJ whole genome shotgun (WGS) entry which is preliminary data.</text>
</comment>
<evidence type="ECO:0000313" key="2">
    <source>
        <dbReference type="EMBL" id="GBF95925.1"/>
    </source>
</evidence>
<dbReference type="EMBL" id="BDRX01000072">
    <property type="protein sequence ID" value="GBF95925.1"/>
    <property type="molecule type" value="Genomic_DNA"/>
</dbReference>
<feature type="region of interest" description="Disordered" evidence="1">
    <location>
        <begin position="1"/>
        <end position="22"/>
    </location>
</feature>
<sequence length="111" mass="10867">MKHGGGHEAGEPADTAERRPLLGQAAGAAALNSSSSGSVCRSGAAAAAAGGEVFVIDVAPPQLQTVPPRPLPRLGSGPLPRVGSGCSSLCSRGGEPRTCRICFGAFASEGA</sequence>
<evidence type="ECO:0000256" key="1">
    <source>
        <dbReference type="SAM" id="MobiDB-lite"/>
    </source>
</evidence>
<protein>
    <submittedName>
        <fullName evidence="2">Uncharacterized protein</fullName>
    </submittedName>
</protein>
<feature type="compositionally biased region" description="Basic and acidic residues" evidence="1">
    <location>
        <begin position="1"/>
        <end position="20"/>
    </location>
</feature>
<proteinExistence type="predicted"/>
<reference evidence="2 3" key="1">
    <citation type="journal article" date="2018" name="Sci. Rep.">
        <title>Raphidocelis subcapitata (=Pseudokirchneriella subcapitata) provides an insight into genome evolution and environmental adaptations in the Sphaeropleales.</title>
        <authorList>
            <person name="Suzuki S."/>
            <person name="Yamaguchi H."/>
            <person name="Nakajima N."/>
            <person name="Kawachi M."/>
        </authorList>
    </citation>
    <scope>NUCLEOTIDE SEQUENCE [LARGE SCALE GENOMIC DNA]</scope>
    <source>
        <strain evidence="2 3">NIES-35</strain>
    </source>
</reference>
<organism evidence="2 3">
    <name type="scientific">Raphidocelis subcapitata</name>
    <dbReference type="NCBI Taxonomy" id="307507"/>
    <lineage>
        <taxon>Eukaryota</taxon>
        <taxon>Viridiplantae</taxon>
        <taxon>Chlorophyta</taxon>
        <taxon>core chlorophytes</taxon>
        <taxon>Chlorophyceae</taxon>
        <taxon>CS clade</taxon>
        <taxon>Sphaeropleales</taxon>
        <taxon>Selenastraceae</taxon>
        <taxon>Raphidocelis</taxon>
    </lineage>
</organism>
<dbReference type="InParanoid" id="A0A2V0PFU1"/>
<evidence type="ECO:0000313" key="3">
    <source>
        <dbReference type="Proteomes" id="UP000247498"/>
    </source>
</evidence>
<keyword evidence="3" id="KW-1185">Reference proteome</keyword>
<dbReference type="AlphaFoldDB" id="A0A2V0PFU1"/>
<gene>
    <name evidence="2" type="ORF">Rsub_08048</name>
</gene>